<evidence type="ECO:0000256" key="4">
    <source>
        <dbReference type="ARBA" id="ARBA00023128"/>
    </source>
</evidence>
<dbReference type="InterPro" id="IPR023611">
    <property type="entry name" value="mS23_dom_met"/>
</dbReference>
<keyword evidence="5" id="KW-0687">Ribonucleoprotein</keyword>
<reference evidence="9" key="1">
    <citation type="submission" date="2021-10" db="EMBL/GenBank/DDBJ databases">
        <title>Tropical sea cucumber genome reveals ecological adaptation and Cuvierian tubules defense mechanism.</title>
        <authorList>
            <person name="Chen T."/>
        </authorList>
    </citation>
    <scope>NUCLEOTIDE SEQUENCE</scope>
    <source>
        <strain evidence="9">Nanhai2018</strain>
        <tissue evidence="9">Muscle</tissue>
    </source>
</reference>
<keyword evidence="3 9" id="KW-0689">Ribosomal protein</keyword>
<feature type="domain" description="Small ribosomal subunit protein mS23 conserved" evidence="8">
    <location>
        <begin position="5"/>
        <end position="128"/>
    </location>
</feature>
<accession>A0A9Q1CER0</accession>
<dbReference type="CDD" id="cd23701">
    <property type="entry name" value="At1g26750"/>
    <property type="match status" value="1"/>
</dbReference>
<protein>
    <recommendedName>
        <fullName evidence="6">Small ribosomal subunit protein mS23</fullName>
    </recommendedName>
</protein>
<evidence type="ECO:0000256" key="2">
    <source>
        <dbReference type="ARBA" id="ARBA00009864"/>
    </source>
</evidence>
<evidence type="ECO:0000256" key="1">
    <source>
        <dbReference type="ARBA" id="ARBA00004173"/>
    </source>
</evidence>
<proteinExistence type="inferred from homology"/>
<dbReference type="PANTHER" id="PTHR15925">
    <property type="entry name" value="MITOCHONDRIAL RIBOSOMAL PROTEIN S23"/>
    <property type="match status" value="1"/>
</dbReference>
<sequence length="175" mass="20270">MSSLSRVVKFGTIFTRIRDLMRAGVMKEMDRPLWYDTMKACPPIEPPTLEREIPSEPIREILYPEDTIRAKFYKVYGTFYTVDLTSHSAVSKSPCHRFITKYQELEKTWTGSEEDLFEATGDALSQEGLQLRKRGEKRPSKGEKVEEEDTKILVSKEDLTDLLKTTVGKENQEER</sequence>
<evidence type="ECO:0000256" key="3">
    <source>
        <dbReference type="ARBA" id="ARBA00022980"/>
    </source>
</evidence>
<comment type="caution">
    <text evidence="9">The sequence shown here is derived from an EMBL/GenBank/DDBJ whole genome shotgun (WGS) entry which is preliminary data.</text>
</comment>
<dbReference type="EMBL" id="JAIZAY010000004">
    <property type="protein sequence ID" value="KAJ8043596.1"/>
    <property type="molecule type" value="Genomic_DNA"/>
</dbReference>
<dbReference type="PANTHER" id="PTHR15925:SF2">
    <property type="entry name" value="SMALL RIBOSOMAL SUBUNIT PROTEIN MS23"/>
    <property type="match status" value="1"/>
</dbReference>
<dbReference type="Pfam" id="PF10484">
    <property type="entry name" value="MRP-S23"/>
    <property type="match status" value="1"/>
</dbReference>
<evidence type="ECO:0000259" key="8">
    <source>
        <dbReference type="Pfam" id="PF10484"/>
    </source>
</evidence>
<evidence type="ECO:0000256" key="7">
    <source>
        <dbReference type="SAM" id="MobiDB-lite"/>
    </source>
</evidence>
<dbReference type="GO" id="GO:0006412">
    <property type="term" value="P:translation"/>
    <property type="evidence" value="ECO:0007669"/>
    <property type="project" value="InterPro"/>
</dbReference>
<dbReference type="OrthoDB" id="10012356at2759"/>
<evidence type="ECO:0000313" key="9">
    <source>
        <dbReference type="EMBL" id="KAJ8043596.1"/>
    </source>
</evidence>
<dbReference type="InterPro" id="IPR059242">
    <property type="entry name" value="mS23_dom"/>
</dbReference>
<dbReference type="AlphaFoldDB" id="A0A9Q1CER0"/>
<dbReference type="GO" id="GO:0005840">
    <property type="term" value="C:ribosome"/>
    <property type="evidence" value="ECO:0007669"/>
    <property type="project" value="UniProtKB-KW"/>
</dbReference>
<dbReference type="Proteomes" id="UP001152320">
    <property type="component" value="Chromosome 4"/>
</dbReference>
<dbReference type="InterPro" id="IPR019520">
    <property type="entry name" value="Ribosomal_mS23_met"/>
</dbReference>
<feature type="region of interest" description="Disordered" evidence="7">
    <location>
        <begin position="127"/>
        <end position="149"/>
    </location>
</feature>
<keyword evidence="4" id="KW-0496">Mitochondrion</keyword>
<evidence type="ECO:0000256" key="6">
    <source>
        <dbReference type="ARBA" id="ARBA00035137"/>
    </source>
</evidence>
<dbReference type="GO" id="GO:0005739">
    <property type="term" value="C:mitochondrion"/>
    <property type="evidence" value="ECO:0007669"/>
    <property type="project" value="InterPro"/>
</dbReference>
<feature type="compositionally biased region" description="Basic and acidic residues" evidence="7">
    <location>
        <begin position="137"/>
        <end position="149"/>
    </location>
</feature>
<comment type="similarity">
    <text evidence="2">Belongs to the mitochondrion-specific ribosomal protein mS23 family.</text>
</comment>
<organism evidence="9 10">
    <name type="scientific">Holothuria leucospilota</name>
    <name type="common">Black long sea cucumber</name>
    <name type="synonym">Mertensiothuria leucospilota</name>
    <dbReference type="NCBI Taxonomy" id="206669"/>
    <lineage>
        <taxon>Eukaryota</taxon>
        <taxon>Metazoa</taxon>
        <taxon>Echinodermata</taxon>
        <taxon>Eleutherozoa</taxon>
        <taxon>Echinozoa</taxon>
        <taxon>Holothuroidea</taxon>
        <taxon>Aspidochirotacea</taxon>
        <taxon>Aspidochirotida</taxon>
        <taxon>Holothuriidae</taxon>
        <taxon>Holothuria</taxon>
    </lineage>
</organism>
<dbReference type="GO" id="GO:0003735">
    <property type="term" value="F:structural constituent of ribosome"/>
    <property type="evidence" value="ECO:0007669"/>
    <property type="project" value="InterPro"/>
</dbReference>
<evidence type="ECO:0000313" key="10">
    <source>
        <dbReference type="Proteomes" id="UP001152320"/>
    </source>
</evidence>
<evidence type="ECO:0000256" key="5">
    <source>
        <dbReference type="ARBA" id="ARBA00023274"/>
    </source>
</evidence>
<keyword evidence="10" id="KW-1185">Reference proteome</keyword>
<gene>
    <name evidence="9" type="ORF">HOLleu_10768</name>
</gene>
<comment type="subcellular location">
    <subcellularLocation>
        <location evidence="1">Mitochondrion</location>
    </subcellularLocation>
</comment>
<name>A0A9Q1CER0_HOLLE</name>